<proteinExistence type="predicted"/>
<dbReference type="AlphaFoldDB" id="A0A0C9X3X8"/>
<dbReference type="EMBL" id="KN839033">
    <property type="protein sequence ID" value="KIJ91252.1"/>
    <property type="molecule type" value="Genomic_DNA"/>
</dbReference>
<evidence type="ECO:0000313" key="2">
    <source>
        <dbReference type="Proteomes" id="UP000054477"/>
    </source>
</evidence>
<gene>
    <name evidence="1" type="ORF">K443DRAFT_686201</name>
</gene>
<dbReference type="Proteomes" id="UP000054477">
    <property type="component" value="Unassembled WGS sequence"/>
</dbReference>
<evidence type="ECO:0000313" key="1">
    <source>
        <dbReference type="EMBL" id="KIJ91252.1"/>
    </source>
</evidence>
<reference evidence="2" key="2">
    <citation type="submission" date="2015-01" db="EMBL/GenBank/DDBJ databases">
        <title>Evolutionary Origins and Diversification of the Mycorrhizal Mutualists.</title>
        <authorList>
            <consortium name="DOE Joint Genome Institute"/>
            <consortium name="Mycorrhizal Genomics Consortium"/>
            <person name="Kohler A."/>
            <person name="Kuo A."/>
            <person name="Nagy L.G."/>
            <person name="Floudas D."/>
            <person name="Copeland A."/>
            <person name="Barry K.W."/>
            <person name="Cichocki N."/>
            <person name="Veneault-Fourrey C."/>
            <person name="LaButti K."/>
            <person name="Lindquist E.A."/>
            <person name="Lipzen A."/>
            <person name="Lundell T."/>
            <person name="Morin E."/>
            <person name="Murat C."/>
            <person name="Riley R."/>
            <person name="Ohm R."/>
            <person name="Sun H."/>
            <person name="Tunlid A."/>
            <person name="Henrissat B."/>
            <person name="Grigoriev I.V."/>
            <person name="Hibbett D.S."/>
            <person name="Martin F."/>
        </authorList>
    </citation>
    <scope>NUCLEOTIDE SEQUENCE [LARGE SCALE GENOMIC DNA]</scope>
    <source>
        <strain evidence="2">LaAM-08-1</strain>
    </source>
</reference>
<organism evidence="1 2">
    <name type="scientific">Laccaria amethystina LaAM-08-1</name>
    <dbReference type="NCBI Taxonomy" id="1095629"/>
    <lineage>
        <taxon>Eukaryota</taxon>
        <taxon>Fungi</taxon>
        <taxon>Dikarya</taxon>
        <taxon>Basidiomycota</taxon>
        <taxon>Agaricomycotina</taxon>
        <taxon>Agaricomycetes</taxon>
        <taxon>Agaricomycetidae</taxon>
        <taxon>Agaricales</taxon>
        <taxon>Agaricineae</taxon>
        <taxon>Hydnangiaceae</taxon>
        <taxon>Laccaria</taxon>
    </lineage>
</organism>
<accession>A0A0C9X3X8</accession>
<name>A0A0C9X3X8_9AGAR</name>
<protein>
    <submittedName>
        <fullName evidence="1">Uncharacterized protein</fullName>
    </submittedName>
</protein>
<reference evidence="1 2" key="1">
    <citation type="submission" date="2014-04" db="EMBL/GenBank/DDBJ databases">
        <authorList>
            <consortium name="DOE Joint Genome Institute"/>
            <person name="Kuo A."/>
            <person name="Kohler A."/>
            <person name="Nagy L.G."/>
            <person name="Floudas D."/>
            <person name="Copeland A."/>
            <person name="Barry K.W."/>
            <person name="Cichocki N."/>
            <person name="Veneault-Fourrey C."/>
            <person name="LaButti K."/>
            <person name="Lindquist E.A."/>
            <person name="Lipzen A."/>
            <person name="Lundell T."/>
            <person name="Morin E."/>
            <person name="Murat C."/>
            <person name="Sun H."/>
            <person name="Tunlid A."/>
            <person name="Henrissat B."/>
            <person name="Grigoriev I.V."/>
            <person name="Hibbett D.S."/>
            <person name="Martin F."/>
            <person name="Nordberg H.P."/>
            <person name="Cantor M.N."/>
            <person name="Hua S.X."/>
        </authorList>
    </citation>
    <scope>NUCLEOTIDE SEQUENCE [LARGE SCALE GENOMIC DNA]</scope>
    <source>
        <strain evidence="1 2">LaAM-08-1</strain>
    </source>
</reference>
<dbReference type="HOGENOM" id="CLU_2622414_0_0_1"/>
<sequence>MKRREFSSYIFAAVECVLDVLPSKHLKLEAGEAEPGLIISDVESIDKFEKYSVTVGYCKAAPSRPPGDAMNQEELTLG</sequence>
<keyword evidence="2" id="KW-1185">Reference proteome</keyword>